<dbReference type="InterPro" id="IPR044878">
    <property type="entry name" value="UbiA_sf"/>
</dbReference>
<evidence type="ECO:0000256" key="2">
    <source>
        <dbReference type="ARBA" id="ARBA00005985"/>
    </source>
</evidence>
<dbReference type="GO" id="GO:0016020">
    <property type="term" value="C:membrane"/>
    <property type="evidence" value="ECO:0007669"/>
    <property type="project" value="UniProtKB-SubCell"/>
</dbReference>
<dbReference type="InterPro" id="IPR006369">
    <property type="entry name" value="Protohaem_IX_farnesylTrfase"/>
</dbReference>
<dbReference type="InterPro" id="IPR030470">
    <property type="entry name" value="UbiA_prenylTrfase_CS"/>
</dbReference>
<keyword evidence="6 10" id="KW-1133">Transmembrane helix</keyword>
<feature type="transmembrane region" description="Helical" evidence="10">
    <location>
        <begin position="391"/>
        <end position="415"/>
    </location>
</feature>
<gene>
    <name evidence="11" type="primary">COX10</name>
    <name evidence="11" type="ORF">MS3_00009213</name>
    <name evidence="12" type="ORF">MS3_04684</name>
</gene>
<feature type="transmembrane region" description="Helical" evidence="10">
    <location>
        <begin position="262"/>
        <end position="285"/>
    </location>
</feature>
<accession>A0A094ZTF6</accession>
<dbReference type="Gene3D" id="1.10.357.140">
    <property type="entry name" value="UbiA prenyltransferase"/>
    <property type="match status" value="1"/>
</dbReference>
<feature type="transmembrane region" description="Helical" evidence="10">
    <location>
        <begin position="435"/>
        <end position="455"/>
    </location>
</feature>
<dbReference type="KEGG" id="shx:MS3_00009213"/>
<reference evidence="12" key="1">
    <citation type="journal article" date="2012" name="Nat. Genet.">
        <title>Whole-genome sequence of Schistosoma haematobium.</title>
        <authorList>
            <person name="Young N.D."/>
            <person name="Jex A.R."/>
            <person name="Li B."/>
            <person name="Liu S."/>
            <person name="Yang L."/>
            <person name="Xiong Z."/>
            <person name="Li Y."/>
            <person name="Cantacessi C."/>
            <person name="Hall R.S."/>
            <person name="Xu X."/>
            <person name="Chen F."/>
            <person name="Wu X."/>
            <person name="Zerlotini A."/>
            <person name="Oliveira G."/>
            <person name="Hofmann A."/>
            <person name="Zhang G."/>
            <person name="Fang X."/>
            <person name="Kang Y."/>
            <person name="Campbell B.E."/>
            <person name="Loukas A."/>
            <person name="Ranganathan S."/>
            <person name="Rollinson D."/>
            <person name="Rinaldi G."/>
            <person name="Brindley P.J."/>
            <person name="Yang H."/>
            <person name="Wang J."/>
            <person name="Wang J."/>
            <person name="Gasser R.B."/>
        </authorList>
    </citation>
    <scope>NUCLEOTIDE SEQUENCE [LARGE SCALE GENOMIC DNA]</scope>
</reference>
<organism evidence="12">
    <name type="scientific">Schistosoma haematobium</name>
    <name type="common">Blood fluke</name>
    <dbReference type="NCBI Taxonomy" id="6185"/>
    <lineage>
        <taxon>Eukaryota</taxon>
        <taxon>Metazoa</taxon>
        <taxon>Spiralia</taxon>
        <taxon>Lophotrochozoa</taxon>
        <taxon>Platyhelminthes</taxon>
        <taxon>Trematoda</taxon>
        <taxon>Digenea</taxon>
        <taxon>Strigeidida</taxon>
        <taxon>Schistosomatoidea</taxon>
        <taxon>Schistosomatidae</taxon>
        <taxon>Schistosoma</taxon>
    </lineage>
</organism>
<keyword evidence="13" id="KW-1185">Reference proteome</keyword>
<dbReference type="PANTHER" id="PTHR43448:SF2">
    <property type="entry name" value="PROTOHEME IX FARNESYLTRANSFERASE, MITOCHONDRIAL"/>
    <property type="match status" value="1"/>
</dbReference>
<dbReference type="PANTHER" id="PTHR43448">
    <property type="entry name" value="PROTOHEME IX FARNESYLTRANSFERASE, MITOCHONDRIAL"/>
    <property type="match status" value="1"/>
</dbReference>
<evidence type="ECO:0000256" key="4">
    <source>
        <dbReference type="ARBA" id="ARBA00022679"/>
    </source>
</evidence>
<comment type="similarity">
    <text evidence="2">Belongs to the UbiA prenyltransferase family.</text>
</comment>
<dbReference type="RefSeq" id="XP_051064965.1">
    <property type="nucleotide sequence ID" value="XM_051217550.1"/>
</dbReference>
<proteinExistence type="inferred from homology"/>
<feature type="transmembrane region" description="Helical" evidence="10">
    <location>
        <begin position="323"/>
        <end position="343"/>
    </location>
</feature>
<dbReference type="Pfam" id="PF01040">
    <property type="entry name" value="UbiA"/>
    <property type="match status" value="1"/>
</dbReference>
<feature type="transmembrane region" description="Helical" evidence="10">
    <location>
        <begin position="297"/>
        <end position="317"/>
    </location>
</feature>
<dbReference type="CTD" id="1352"/>
<evidence type="ECO:0000313" key="11">
    <source>
        <dbReference type="EMBL" id="KAH9580619.1"/>
    </source>
</evidence>
<dbReference type="OrthoDB" id="5211at2759"/>
<evidence type="ECO:0000313" key="12">
    <source>
        <dbReference type="EMBL" id="KGB36389.1"/>
    </source>
</evidence>
<dbReference type="EMBL" id="AMPZ03000007">
    <property type="protein sequence ID" value="KAH9580619.1"/>
    <property type="molecule type" value="Genomic_DNA"/>
</dbReference>
<dbReference type="STRING" id="6185.A0A094ZTF6"/>
<dbReference type="AlphaFoldDB" id="A0A094ZTF6"/>
<name>A0A094ZTF6_SCHHA</name>
<dbReference type="GO" id="GO:0006784">
    <property type="term" value="P:heme A biosynthetic process"/>
    <property type="evidence" value="ECO:0007669"/>
    <property type="project" value="TreeGrafter"/>
</dbReference>
<keyword evidence="5 10" id="KW-0812">Transmembrane</keyword>
<dbReference type="GeneID" id="24592195"/>
<feature type="transmembrane region" description="Helical" evidence="10">
    <location>
        <begin position="364"/>
        <end position="385"/>
    </location>
</feature>
<evidence type="ECO:0000256" key="9">
    <source>
        <dbReference type="ARBA" id="ARBA00030253"/>
    </source>
</evidence>
<evidence type="ECO:0000256" key="7">
    <source>
        <dbReference type="ARBA" id="ARBA00023133"/>
    </source>
</evidence>
<sequence>MSFVKKFRCLRITLFLNTHRSLSLCSPTTFSVHSYCQLPLTTLPEIRKRNLNEKVLSTCSQIKSGKLDLNPQSESLPYQLPGSLTDQTDTSTVDVECKKHFCTAEKSQSLGSTSINKWVSSPLVTSSSSFSPSTPCPTTVDLVLTQPPAVLLFKHYASIAAGLSKARLTGLVVSTALVGCGLAASTSMVSPEFLENCYSTTICLALGTTLTSSAANSINQIIEIPYDSQMTRTRNRVLVRGLTTPGRAALFALACTGSGLSLLYFGVNPLVTSLAAVNMLLYTCIYTPMKQISQVNTWVGAWVGAIPPLMGWAAATGQLQCGSIILACLLYVWQFPHFMALSWNMRSEYSKAGYAMTSIINPDLCKRVALRYSIASSLVCLAGAGCSALSLGPWAGCALGIGSLPANIGLIYYAWKFAKSNSNVADGSSAAARRLFRATLFHLPVVMITVLLGSYCSINSGHM</sequence>
<dbReference type="CDD" id="cd13957">
    <property type="entry name" value="PT_UbiA_Cox10"/>
    <property type="match status" value="1"/>
</dbReference>
<evidence type="ECO:0000256" key="3">
    <source>
        <dbReference type="ARBA" id="ARBA00016335"/>
    </source>
</evidence>
<dbReference type="GO" id="GO:0005739">
    <property type="term" value="C:mitochondrion"/>
    <property type="evidence" value="ECO:0007669"/>
    <property type="project" value="TreeGrafter"/>
</dbReference>
<dbReference type="NCBIfam" id="TIGR01473">
    <property type="entry name" value="cyoE_ctaB"/>
    <property type="match status" value="1"/>
</dbReference>
<dbReference type="Proteomes" id="UP000471633">
    <property type="component" value="Unassembled WGS sequence"/>
</dbReference>
<evidence type="ECO:0000256" key="6">
    <source>
        <dbReference type="ARBA" id="ARBA00022989"/>
    </source>
</evidence>
<dbReference type="GO" id="GO:0008495">
    <property type="term" value="F:protoheme IX farnesyltransferase activity"/>
    <property type="evidence" value="ECO:0007669"/>
    <property type="project" value="InterPro"/>
</dbReference>
<protein>
    <recommendedName>
        <fullName evidence="3">Protoheme IX farnesyltransferase, mitochondrial</fullName>
    </recommendedName>
    <alternativeName>
        <fullName evidence="9">Heme O synthase</fullName>
    </alternativeName>
</protein>
<reference evidence="11" key="2">
    <citation type="journal article" date="2019" name="Gigascience">
        <title>High-quality Schistosoma haematobium genome achieved by single-molecule and long-range sequencing.</title>
        <authorList>
            <person name="Stroehlein A.J."/>
            <person name="Korhonen P.K."/>
            <person name="Chong T.M."/>
            <person name="Lim Y.L."/>
            <person name="Chan K.G."/>
            <person name="Webster B."/>
            <person name="Rollinson D."/>
            <person name="Brindley P.J."/>
            <person name="Gasser R.B."/>
            <person name="Young N.D."/>
        </authorList>
    </citation>
    <scope>NUCLEOTIDE SEQUENCE</scope>
</reference>
<evidence type="ECO:0000256" key="1">
    <source>
        <dbReference type="ARBA" id="ARBA00004141"/>
    </source>
</evidence>
<dbReference type="PROSITE" id="PS00943">
    <property type="entry name" value="UBIA"/>
    <property type="match status" value="1"/>
</dbReference>
<reference evidence="11" key="3">
    <citation type="submission" date="2021-06" db="EMBL/GenBank/DDBJ databases">
        <title>Chromosome-level genome assembly for S. haematobium.</title>
        <authorList>
            <person name="Stroehlein A.J."/>
        </authorList>
    </citation>
    <scope>NUCLEOTIDE SEQUENCE</scope>
</reference>
<dbReference type="FunFam" id="1.10.357.140:FF:000006">
    <property type="entry name" value="Protoheme IX farnesyltransferase, mitochondrial"/>
    <property type="match status" value="1"/>
</dbReference>
<reference evidence="11" key="4">
    <citation type="journal article" date="2022" name="PLoS Pathog.">
        <title>Chromosome-level genome of Schistosoma haematobium underpins genome-wide explorations of molecular variation.</title>
        <authorList>
            <person name="Stroehlein A.J."/>
            <person name="Korhonen P.K."/>
            <person name="Lee V.V."/>
            <person name="Ralph S.A."/>
            <person name="Mentink-Kane M."/>
            <person name="You H."/>
            <person name="McManus D.P."/>
            <person name="Tchuente L.T."/>
            <person name="Stothard J.R."/>
            <person name="Kaur P."/>
            <person name="Dudchenko O."/>
            <person name="Aiden E.L."/>
            <person name="Yang B."/>
            <person name="Yang H."/>
            <person name="Emery A.M."/>
            <person name="Webster B.L."/>
            <person name="Brindley P.J."/>
            <person name="Rollinson D."/>
            <person name="Chang B.C.H."/>
            <person name="Gasser R.B."/>
            <person name="Young N.D."/>
        </authorList>
    </citation>
    <scope>NUCLEOTIDE SEQUENCE</scope>
</reference>
<keyword evidence="8 10" id="KW-0472">Membrane</keyword>
<evidence type="ECO:0000256" key="5">
    <source>
        <dbReference type="ARBA" id="ARBA00022692"/>
    </source>
</evidence>
<dbReference type="EMBL" id="KL250771">
    <property type="protein sequence ID" value="KGB36389.1"/>
    <property type="molecule type" value="Genomic_DNA"/>
</dbReference>
<keyword evidence="7" id="KW-0350">Heme biosynthesis</keyword>
<evidence type="ECO:0000256" key="8">
    <source>
        <dbReference type="ARBA" id="ARBA00023136"/>
    </source>
</evidence>
<comment type="subcellular location">
    <subcellularLocation>
        <location evidence="1">Membrane</location>
        <topology evidence="1">Multi-pass membrane protein</topology>
    </subcellularLocation>
</comment>
<evidence type="ECO:0000313" key="13">
    <source>
        <dbReference type="Proteomes" id="UP000471633"/>
    </source>
</evidence>
<keyword evidence="4 12" id="KW-0808">Transferase</keyword>
<evidence type="ECO:0000256" key="10">
    <source>
        <dbReference type="SAM" id="Phobius"/>
    </source>
</evidence>
<dbReference type="InterPro" id="IPR000537">
    <property type="entry name" value="UbiA_prenyltransferase"/>
</dbReference>